<dbReference type="InterPro" id="IPR036271">
    <property type="entry name" value="Tet_transcr_reg_TetR-rel_C_sf"/>
</dbReference>
<dbReference type="PANTHER" id="PTHR47506:SF7">
    <property type="entry name" value="TRANSCRIPTIONAL REGULATORY PROTEIN"/>
    <property type="match status" value="1"/>
</dbReference>
<accession>A0ABQ6EUK3</accession>
<dbReference type="PRINTS" id="PR00455">
    <property type="entry name" value="HTHTETR"/>
</dbReference>
<keyword evidence="2 4" id="KW-0238">DNA-binding</keyword>
<evidence type="ECO:0000256" key="2">
    <source>
        <dbReference type="ARBA" id="ARBA00023125"/>
    </source>
</evidence>
<evidence type="ECO:0000256" key="4">
    <source>
        <dbReference type="PROSITE-ProRule" id="PRU00335"/>
    </source>
</evidence>
<protein>
    <submittedName>
        <fullName evidence="6">TetR family transcriptional regulator</fullName>
    </submittedName>
</protein>
<dbReference type="EMBL" id="BSPW01000014">
    <property type="protein sequence ID" value="GLT16855.1"/>
    <property type="molecule type" value="Genomic_DNA"/>
</dbReference>
<evidence type="ECO:0000256" key="3">
    <source>
        <dbReference type="ARBA" id="ARBA00023163"/>
    </source>
</evidence>
<dbReference type="SUPFAM" id="SSF46689">
    <property type="entry name" value="Homeodomain-like"/>
    <property type="match status" value="1"/>
</dbReference>
<dbReference type="Gene3D" id="1.10.10.60">
    <property type="entry name" value="Homeodomain-like"/>
    <property type="match status" value="1"/>
</dbReference>
<comment type="caution">
    <text evidence="6">The sequence shown here is derived from an EMBL/GenBank/DDBJ whole genome shotgun (WGS) entry which is preliminary data.</text>
</comment>
<evidence type="ECO:0000259" key="5">
    <source>
        <dbReference type="PROSITE" id="PS50977"/>
    </source>
</evidence>
<dbReference type="PANTHER" id="PTHR47506">
    <property type="entry name" value="TRANSCRIPTIONAL REGULATORY PROTEIN"/>
    <property type="match status" value="1"/>
</dbReference>
<dbReference type="PROSITE" id="PS50977">
    <property type="entry name" value="HTH_TETR_2"/>
    <property type="match status" value="1"/>
</dbReference>
<organism evidence="6 7">
    <name type="scientific">Vibrio zhanjiangensis</name>
    <dbReference type="NCBI Taxonomy" id="1046128"/>
    <lineage>
        <taxon>Bacteria</taxon>
        <taxon>Pseudomonadati</taxon>
        <taxon>Pseudomonadota</taxon>
        <taxon>Gammaproteobacteria</taxon>
        <taxon>Vibrionales</taxon>
        <taxon>Vibrionaceae</taxon>
        <taxon>Vibrio</taxon>
    </lineage>
</organism>
<feature type="DNA-binding region" description="H-T-H motif" evidence="4">
    <location>
        <begin position="32"/>
        <end position="51"/>
    </location>
</feature>
<evidence type="ECO:0000256" key="1">
    <source>
        <dbReference type="ARBA" id="ARBA00023015"/>
    </source>
</evidence>
<name>A0ABQ6EUK3_9VIBR</name>
<keyword evidence="3" id="KW-0804">Transcription</keyword>
<dbReference type="Pfam" id="PF00440">
    <property type="entry name" value="TetR_N"/>
    <property type="match status" value="1"/>
</dbReference>
<dbReference type="RefSeq" id="WP_284190782.1">
    <property type="nucleotide sequence ID" value="NZ_BSPW01000014.1"/>
</dbReference>
<evidence type="ECO:0000313" key="7">
    <source>
        <dbReference type="Proteomes" id="UP001157138"/>
    </source>
</evidence>
<dbReference type="Gene3D" id="1.10.357.10">
    <property type="entry name" value="Tetracycline Repressor, domain 2"/>
    <property type="match status" value="1"/>
</dbReference>
<reference evidence="7" key="1">
    <citation type="journal article" date="2019" name="Int. J. Syst. Evol. Microbiol.">
        <title>The Global Catalogue of Microorganisms (GCM) 10K type strain sequencing project: providing services to taxonomists for standard genome sequencing and annotation.</title>
        <authorList>
            <consortium name="The Broad Institute Genomics Platform"/>
            <consortium name="The Broad Institute Genome Sequencing Center for Infectious Disease"/>
            <person name="Wu L."/>
            <person name="Ma J."/>
        </authorList>
    </citation>
    <scope>NUCLEOTIDE SEQUENCE [LARGE SCALE GENOMIC DNA]</scope>
    <source>
        <strain evidence="7">NBRC 108723</strain>
    </source>
</reference>
<sequence>MPWKPQHTLDTREKILSSAAKLFTHRGYDGVGIDEIMSDAGLTRGVFYKYFSSKSDLYCDALLKAAQHSRNQLLLHCKGDGELLEQVEQYLSVEHREGKHAYCPLAYLVTDIAHQDEKIRDTYTQIFQKFVMQIQKQGNGAVSHRKAIQSAIMMIGGLAVSRALNDDELAKDVLLSCQQQLDTKGDLVEHSA</sequence>
<evidence type="ECO:0000313" key="6">
    <source>
        <dbReference type="EMBL" id="GLT16855.1"/>
    </source>
</evidence>
<dbReference type="InterPro" id="IPR009057">
    <property type="entry name" value="Homeodomain-like_sf"/>
</dbReference>
<dbReference type="InterPro" id="IPR001647">
    <property type="entry name" value="HTH_TetR"/>
</dbReference>
<proteinExistence type="predicted"/>
<dbReference type="Proteomes" id="UP001157138">
    <property type="component" value="Unassembled WGS sequence"/>
</dbReference>
<dbReference type="SUPFAM" id="SSF48498">
    <property type="entry name" value="Tetracyclin repressor-like, C-terminal domain"/>
    <property type="match status" value="1"/>
</dbReference>
<feature type="domain" description="HTH tetR-type" evidence="5">
    <location>
        <begin position="9"/>
        <end position="69"/>
    </location>
</feature>
<keyword evidence="7" id="KW-1185">Reference proteome</keyword>
<keyword evidence="1" id="KW-0805">Transcription regulation</keyword>
<gene>
    <name evidence="6" type="ORF">GCM10007938_06320</name>
</gene>